<comment type="catalytic activity">
    <reaction evidence="3">
        <text>N(6)-octanoyl-L-lysyl-[glycine-cleavage complex H protein] + L-lysyl-[lipoyl-carrier protein] = N(6)-octanoyl-L-lysyl-[lipoyl-carrier protein] + L-lysyl-[glycine-cleavage complex H protein]</text>
        <dbReference type="Rhea" id="RHEA:20213"/>
        <dbReference type="Rhea" id="RHEA-COMP:10500"/>
        <dbReference type="Rhea" id="RHEA-COMP:10501"/>
        <dbReference type="Rhea" id="RHEA-COMP:10503"/>
        <dbReference type="Rhea" id="RHEA-COMP:10504"/>
        <dbReference type="ChEBI" id="CHEBI:29969"/>
        <dbReference type="ChEBI" id="CHEBI:78809"/>
        <dbReference type="EC" id="2.3.1.204"/>
    </reaction>
</comment>
<keyword evidence="2 3" id="KW-0012">Acyltransferase</keyword>
<name>A0A1D7QR68_9BACI</name>
<dbReference type="InterPro" id="IPR045864">
    <property type="entry name" value="aa-tRNA-synth_II/BPL/LPL"/>
</dbReference>
<dbReference type="GO" id="GO:0033819">
    <property type="term" value="F:lipoyl(octanoyl) transferase activity"/>
    <property type="evidence" value="ECO:0007669"/>
    <property type="project" value="InterPro"/>
</dbReference>
<evidence type="ECO:0000256" key="3">
    <source>
        <dbReference type="HAMAP-Rule" id="MF_02119"/>
    </source>
</evidence>
<accession>A0A1D7QR68</accession>
<dbReference type="HAMAP" id="MF_02119">
    <property type="entry name" value="LipL"/>
    <property type="match status" value="1"/>
</dbReference>
<dbReference type="PROSITE" id="PS51733">
    <property type="entry name" value="BPL_LPL_CATALYTIC"/>
    <property type="match status" value="1"/>
</dbReference>
<sequence>MEPLKLNLHRATWHWLDHTDPFESGSVMNAFAIDDTLCQLAGQQQNTGYVRGWVHRPTVVLGIQDTRLPSIQDGIAFLREQGYDVIARNSGGLAVVLDEGVYNLSLIFPEDKGLSIDRGYEQMVTLVRQLFPETGEAITDGEIPTSYCPGRYDLSIGGRKFAGISQRRIRGGIAVQIYLAIAGSGSKRADLIRAFYALAASGGEVKFHYPRIEPETMASLAELTGVTYSVDTVTSRVLTLLEELGDTLLPWTLDATTRPLFENHLKRMKKRNEDITR</sequence>
<dbReference type="AlphaFoldDB" id="A0A1D7QR68"/>
<dbReference type="Gene3D" id="3.30.930.10">
    <property type="entry name" value="Bira Bifunctional Protein, Domain 2"/>
    <property type="match status" value="1"/>
</dbReference>
<dbReference type="PANTHER" id="PTHR43679">
    <property type="entry name" value="OCTANOYLTRANSFERASE LIPM-RELATED"/>
    <property type="match status" value="1"/>
</dbReference>
<keyword evidence="6" id="KW-1185">Reference proteome</keyword>
<comment type="function">
    <text evidence="3">Catalyzes the amidotransfer (transamidation) of the octanoyl moiety from octanoyl-GcvH to the lipoyl domain of the E2 subunit of lipoate-dependent enzymes.</text>
</comment>
<feature type="domain" description="BPL/LPL catalytic" evidence="4">
    <location>
        <begin position="44"/>
        <end position="249"/>
    </location>
</feature>
<proteinExistence type="inferred from homology"/>
<evidence type="ECO:0000256" key="1">
    <source>
        <dbReference type="ARBA" id="ARBA00022679"/>
    </source>
</evidence>
<dbReference type="GO" id="GO:0009249">
    <property type="term" value="P:protein lipoylation"/>
    <property type="evidence" value="ECO:0007669"/>
    <property type="project" value="UniProtKB-UniRule"/>
</dbReference>
<comment type="miscellaneous">
    <text evidence="3">The reaction proceeds via a thioester-linked acyl-enzyme intermediate.</text>
</comment>
<dbReference type="OrthoDB" id="2080934at2"/>
<dbReference type="InterPro" id="IPR004143">
    <property type="entry name" value="BPL_LPL_catalytic"/>
</dbReference>
<gene>
    <name evidence="3 5" type="primary">lipL</name>
    <name evidence="5" type="ORF">BBEV_0116</name>
</gene>
<dbReference type="GO" id="GO:0009107">
    <property type="term" value="P:lipoate biosynthetic process"/>
    <property type="evidence" value="ECO:0007669"/>
    <property type="project" value="UniProtKB-UniRule"/>
</dbReference>
<dbReference type="KEGG" id="bbev:BBEV_0116"/>
<evidence type="ECO:0000256" key="2">
    <source>
        <dbReference type="ARBA" id="ARBA00023315"/>
    </source>
</evidence>
<feature type="active site" description="Acyl-thioester intermediate" evidence="3">
    <location>
        <position position="148"/>
    </location>
</feature>
<dbReference type="InterPro" id="IPR050664">
    <property type="entry name" value="Octanoyltrans_LipM/LipL"/>
</dbReference>
<dbReference type="EC" id="2.3.1.204" evidence="3"/>
<dbReference type="Pfam" id="PF21948">
    <property type="entry name" value="LplA-B_cat"/>
    <property type="match status" value="1"/>
</dbReference>
<comment type="pathway">
    <text evidence="3">Protein modification; protein lipoylation via endogenous pathway; protein N(6)-(lipoyl)lysine from octanoyl-[acyl-carrier-protein].</text>
</comment>
<organism evidence="5 6">
    <name type="scientific">Salisediminibacterium beveridgei</name>
    <dbReference type="NCBI Taxonomy" id="632773"/>
    <lineage>
        <taxon>Bacteria</taxon>
        <taxon>Bacillati</taxon>
        <taxon>Bacillota</taxon>
        <taxon>Bacilli</taxon>
        <taxon>Bacillales</taxon>
        <taxon>Bacillaceae</taxon>
        <taxon>Salisediminibacterium</taxon>
    </lineage>
</organism>
<dbReference type="Proteomes" id="UP000094463">
    <property type="component" value="Chromosome"/>
</dbReference>
<evidence type="ECO:0000313" key="6">
    <source>
        <dbReference type="Proteomes" id="UP000094463"/>
    </source>
</evidence>
<dbReference type="PANTHER" id="PTHR43679:SF2">
    <property type="entry name" value="OCTANOYL-[GCVH]:PROTEIN N-OCTANOYLTRANSFERASE"/>
    <property type="match status" value="1"/>
</dbReference>
<dbReference type="STRING" id="632773.BBEV_0116"/>
<protein>
    <recommendedName>
        <fullName evidence="3">Octanoyl-[GcvH]:protein N-octanoyltransferase</fullName>
        <ecNumber evidence="3">2.3.1.204</ecNumber>
    </recommendedName>
    <alternativeName>
        <fullName evidence="3">Octanoyl-[GcvH]:E2 amidotransferase</fullName>
    </alternativeName>
</protein>
<dbReference type="EMBL" id="CP012502">
    <property type="protein sequence ID" value="AOM81511.1"/>
    <property type="molecule type" value="Genomic_DNA"/>
</dbReference>
<evidence type="ECO:0000313" key="5">
    <source>
        <dbReference type="EMBL" id="AOM81511.1"/>
    </source>
</evidence>
<dbReference type="SUPFAM" id="SSF55681">
    <property type="entry name" value="Class II aaRS and biotin synthetases"/>
    <property type="match status" value="1"/>
</dbReference>
<dbReference type="RefSeq" id="WP_084007140.1">
    <property type="nucleotide sequence ID" value="NZ_CP012502.1"/>
</dbReference>
<feature type="site" description="Lowers pKa of active site Cys" evidence="3">
    <location>
        <position position="160"/>
    </location>
</feature>
<dbReference type="InterPro" id="IPR024897">
    <property type="entry name" value="LipL"/>
</dbReference>
<evidence type="ECO:0000259" key="4">
    <source>
        <dbReference type="PROSITE" id="PS51733"/>
    </source>
</evidence>
<comment type="similarity">
    <text evidence="3">Belongs to the octanoyltransferase LipL family.</text>
</comment>
<keyword evidence="1 3" id="KW-0808">Transferase</keyword>
<dbReference type="CDD" id="cd16443">
    <property type="entry name" value="LplA"/>
    <property type="match status" value="1"/>
</dbReference>
<dbReference type="PATRIC" id="fig|632773.3.peg.120"/>
<reference evidence="5 6" key="1">
    <citation type="submission" date="2015-08" db="EMBL/GenBank/DDBJ databases">
        <title>The complete genome sequence of Bacillus beveridgei MLTeJB.</title>
        <authorList>
            <person name="Hanson T.E."/>
            <person name="Mesa C."/>
            <person name="Basesman S.M."/>
            <person name="Oremland R.S."/>
        </authorList>
    </citation>
    <scope>NUCLEOTIDE SEQUENCE [LARGE SCALE GENOMIC DNA]</scope>
    <source>
        <strain evidence="5 6">MLTeJB</strain>
    </source>
</reference>